<accession>A0A853G343</accession>
<dbReference type="RefSeq" id="WP_180154725.1">
    <property type="nucleotide sequence ID" value="NZ_JACCEM010000004.1"/>
</dbReference>
<feature type="domain" description="Flavin reductase like" evidence="3">
    <location>
        <begin position="17"/>
        <end position="164"/>
    </location>
</feature>
<evidence type="ECO:0000313" key="4">
    <source>
        <dbReference type="EMBL" id="NYT49430.1"/>
    </source>
</evidence>
<dbReference type="SMART" id="SM00903">
    <property type="entry name" value="Flavin_Reduct"/>
    <property type="match status" value="1"/>
</dbReference>
<comment type="similarity">
    <text evidence="1">Belongs to the non-flavoprotein flavin reductase family.</text>
</comment>
<proteinExistence type="inferred from homology"/>
<dbReference type="PANTHER" id="PTHR30466:SF11">
    <property type="entry name" value="FLAVIN-DEPENDENT MONOOXYGENASE, REDUCTASE SUBUNIT HSAB"/>
    <property type="match status" value="1"/>
</dbReference>
<dbReference type="SUPFAM" id="SSF50475">
    <property type="entry name" value="FMN-binding split barrel"/>
    <property type="match status" value="1"/>
</dbReference>
<keyword evidence="2" id="KW-0560">Oxidoreductase</keyword>
<dbReference type="InterPro" id="IPR012349">
    <property type="entry name" value="Split_barrel_FMN-bd"/>
</dbReference>
<dbReference type="EMBL" id="JACCEM010000004">
    <property type="protein sequence ID" value="NYT49430.1"/>
    <property type="molecule type" value="Genomic_DNA"/>
</dbReference>
<dbReference type="GO" id="GO:0010181">
    <property type="term" value="F:FMN binding"/>
    <property type="evidence" value="ECO:0007669"/>
    <property type="project" value="InterPro"/>
</dbReference>
<dbReference type="Proteomes" id="UP000559809">
    <property type="component" value="Unassembled WGS sequence"/>
</dbReference>
<protein>
    <submittedName>
        <fullName evidence="4">Flavin reductase family protein</fullName>
    </submittedName>
</protein>
<dbReference type="Pfam" id="PF01613">
    <property type="entry name" value="Flavin_Reduct"/>
    <property type="match status" value="1"/>
</dbReference>
<organism evidence="4 5">
    <name type="scientific">Parapusillimonas granuli</name>
    <dbReference type="NCBI Taxonomy" id="380911"/>
    <lineage>
        <taxon>Bacteria</taxon>
        <taxon>Pseudomonadati</taxon>
        <taxon>Pseudomonadota</taxon>
        <taxon>Betaproteobacteria</taxon>
        <taxon>Burkholderiales</taxon>
        <taxon>Alcaligenaceae</taxon>
        <taxon>Parapusillimonas</taxon>
    </lineage>
</organism>
<evidence type="ECO:0000313" key="5">
    <source>
        <dbReference type="Proteomes" id="UP000559809"/>
    </source>
</evidence>
<evidence type="ECO:0000256" key="2">
    <source>
        <dbReference type="ARBA" id="ARBA00023002"/>
    </source>
</evidence>
<gene>
    <name evidence="4" type="ORF">H0A72_08930</name>
</gene>
<evidence type="ECO:0000256" key="1">
    <source>
        <dbReference type="ARBA" id="ARBA00008898"/>
    </source>
</evidence>
<dbReference type="PANTHER" id="PTHR30466">
    <property type="entry name" value="FLAVIN REDUCTASE"/>
    <property type="match status" value="1"/>
</dbReference>
<dbReference type="InterPro" id="IPR002563">
    <property type="entry name" value="Flavin_Rdtase-like_dom"/>
</dbReference>
<dbReference type="Gene3D" id="2.30.110.10">
    <property type="entry name" value="Electron Transport, Fmn-binding Protein, Chain A"/>
    <property type="match status" value="1"/>
</dbReference>
<dbReference type="GO" id="GO:0042602">
    <property type="term" value="F:riboflavin reductase (NADPH) activity"/>
    <property type="evidence" value="ECO:0007669"/>
    <property type="project" value="TreeGrafter"/>
</dbReference>
<keyword evidence="5" id="KW-1185">Reference proteome</keyword>
<dbReference type="AlphaFoldDB" id="A0A853G343"/>
<reference evidence="4 5" key="1">
    <citation type="submission" date="2020-07" db="EMBL/GenBank/DDBJ databases">
        <title>Taxonomic revisions and descriptions of new bacterial species based on genomic comparisons in the high-G+C-content subgroup of the family Alcaligenaceae.</title>
        <authorList>
            <person name="Szabo A."/>
            <person name="Felfoldi T."/>
        </authorList>
    </citation>
    <scope>NUCLEOTIDE SEQUENCE [LARGE SCALE GENOMIC DNA]</scope>
    <source>
        <strain evidence="4 5">LMG 24012</strain>
    </source>
</reference>
<sequence length="174" mass="19199">MAATPADFDALFFRSALGRFATGVTVVTTETTPDARPLGLTISSFNAVSLEPPMILWSLTKAASSLQHYLQARRYVVHVLASTQLHLAKRFAHGPQSERFRNVALARAPGGTLMLDDPECAAWFECYNLARHEAGDHIIFIGQVERCHRNFNQPLVYHAGDFDLTPSTEPLSST</sequence>
<dbReference type="InterPro" id="IPR050268">
    <property type="entry name" value="NADH-dep_flavin_reductase"/>
</dbReference>
<name>A0A853G343_9BURK</name>
<comment type="caution">
    <text evidence="4">The sequence shown here is derived from an EMBL/GenBank/DDBJ whole genome shotgun (WGS) entry which is preliminary data.</text>
</comment>
<evidence type="ECO:0000259" key="3">
    <source>
        <dbReference type="SMART" id="SM00903"/>
    </source>
</evidence>